<proteinExistence type="predicted"/>
<protein>
    <submittedName>
        <fullName evidence="2">Uncharacterized protein</fullName>
    </submittedName>
</protein>
<name>A0AAV3NXM7_LITER</name>
<keyword evidence="3" id="KW-1185">Reference proteome</keyword>
<sequence length="144" mass="16499">MLQQILHNQQHPSCSSINAISDTIEQVEEDRLYALKVFDKMLDWDDQVVYDVYDNAFVDTDLEMSSPDGTDKISTRRNLQEYDRAALSRQLDETQQSWLLGHGEKMKKKKKYVDLGCIMVSRKIFKWLVGCVVAAALVTVIVIG</sequence>
<keyword evidence="1" id="KW-0472">Membrane</keyword>
<accession>A0AAV3NXM7</accession>
<gene>
    <name evidence="2" type="ORF">LIER_04306</name>
</gene>
<keyword evidence="1" id="KW-1133">Transmembrane helix</keyword>
<evidence type="ECO:0000313" key="2">
    <source>
        <dbReference type="EMBL" id="GAA0143683.1"/>
    </source>
</evidence>
<keyword evidence="1" id="KW-0812">Transmembrane</keyword>
<reference evidence="2 3" key="1">
    <citation type="submission" date="2024-01" db="EMBL/GenBank/DDBJ databases">
        <title>The complete chloroplast genome sequence of Lithospermum erythrorhizon: insights into the phylogenetic relationship among Boraginaceae species and the maternal lineages of purple gromwells.</title>
        <authorList>
            <person name="Okada T."/>
            <person name="Watanabe K."/>
        </authorList>
    </citation>
    <scope>NUCLEOTIDE SEQUENCE [LARGE SCALE GENOMIC DNA]</scope>
</reference>
<feature type="transmembrane region" description="Helical" evidence="1">
    <location>
        <begin position="124"/>
        <end position="143"/>
    </location>
</feature>
<dbReference type="AlphaFoldDB" id="A0AAV3NXM7"/>
<evidence type="ECO:0000313" key="3">
    <source>
        <dbReference type="Proteomes" id="UP001454036"/>
    </source>
</evidence>
<comment type="caution">
    <text evidence="2">The sequence shown here is derived from an EMBL/GenBank/DDBJ whole genome shotgun (WGS) entry which is preliminary data.</text>
</comment>
<evidence type="ECO:0000256" key="1">
    <source>
        <dbReference type="SAM" id="Phobius"/>
    </source>
</evidence>
<organism evidence="2 3">
    <name type="scientific">Lithospermum erythrorhizon</name>
    <name type="common">Purple gromwell</name>
    <name type="synonym">Lithospermum officinale var. erythrorhizon</name>
    <dbReference type="NCBI Taxonomy" id="34254"/>
    <lineage>
        <taxon>Eukaryota</taxon>
        <taxon>Viridiplantae</taxon>
        <taxon>Streptophyta</taxon>
        <taxon>Embryophyta</taxon>
        <taxon>Tracheophyta</taxon>
        <taxon>Spermatophyta</taxon>
        <taxon>Magnoliopsida</taxon>
        <taxon>eudicotyledons</taxon>
        <taxon>Gunneridae</taxon>
        <taxon>Pentapetalae</taxon>
        <taxon>asterids</taxon>
        <taxon>lamiids</taxon>
        <taxon>Boraginales</taxon>
        <taxon>Boraginaceae</taxon>
        <taxon>Boraginoideae</taxon>
        <taxon>Lithospermeae</taxon>
        <taxon>Lithospermum</taxon>
    </lineage>
</organism>
<dbReference type="EMBL" id="BAABME010000545">
    <property type="protein sequence ID" value="GAA0143683.1"/>
    <property type="molecule type" value="Genomic_DNA"/>
</dbReference>
<dbReference type="Proteomes" id="UP001454036">
    <property type="component" value="Unassembled WGS sequence"/>
</dbReference>